<keyword evidence="3 6" id="KW-0812">Transmembrane</keyword>
<feature type="transmembrane region" description="Helical" evidence="6">
    <location>
        <begin position="69"/>
        <end position="89"/>
    </location>
</feature>
<reference evidence="7 8" key="1">
    <citation type="submission" date="2023-11" db="EMBL/GenBank/DDBJ databases">
        <title>Dfirmibasis_genome.</title>
        <authorList>
            <person name="Edelbroek B."/>
            <person name="Kjellin J."/>
            <person name="Jerlstrom-Hultqvist J."/>
            <person name="Soderbom F."/>
        </authorList>
    </citation>
    <scope>NUCLEOTIDE SEQUENCE [LARGE SCALE GENOMIC DNA]</scope>
    <source>
        <strain evidence="7 8">TNS-C-14</strain>
    </source>
</reference>
<evidence type="ECO:0000256" key="1">
    <source>
        <dbReference type="ARBA" id="ARBA00004141"/>
    </source>
</evidence>
<keyword evidence="5 6" id="KW-0472">Membrane</keyword>
<sequence length="417" mass="46053">MQSFMTGAPGHHIQSVKKSTSTRLVYVIFFLIVSVVAYVLSYWSFSWFNSLDVLKICSKSDSGCQGALVVYRLTFGLALYHILLGLIMINVKSAGDGRAKLQDGYWPLKILLLGILIFVSFFITNPFFRIYSWISIFCAAIFIFIQLLLLVDFAYSLNESCVRKIEDEGSDGKKWFVLLCVLSFGCIAISVAGTVVMLVFFGKGNCSINQFYIVFNLGICLIVGVLSISGKVREYRPSSGLLQSGVVMLYCTYLIYSAINSEPPGTCSSISVSPPRESTIIIGAVFTIISVCYSAFRSSDSTGLLGNHNHYSSIPSDPNSETTGVSDDECECTAYNYTFFHFTFACGAMYLSALLTNWATMSNTDISSSTSSTSYSTVVVDSGMVSVWVKVVSSWVIVLLYLWTLVAPIFIRNRVWD</sequence>
<dbReference type="PANTHER" id="PTHR10383:SF9">
    <property type="entry name" value="SERINE INCORPORATOR, ISOFORM F"/>
    <property type="match status" value="1"/>
</dbReference>
<feature type="transmembrane region" description="Helical" evidence="6">
    <location>
        <begin position="110"/>
        <end position="128"/>
    </location>
</feature>
<keyword evidence="8" id="KW-1185">Reference proteome</keyword>
<evidence type="ECO:0000256" key="2">
    <source>
        <dbReference type="ARBA" id="ARBA00006665"/>
    </source>
</evidence>
<evidence type="ECO:0000256" key="6">
    <source>
        <dbReference type="SAM" id="Phobius"/>
    </source>
</evidence>
<evidence type="ECO:0000256" key="4">
    <source>
        <dbReference type="ARBA" id="ARBA00022989"/>
    </source>
</evidence>
<feature type="transmembrane region" description="Helical" evidence="6">
    <location>
        <begin position="176"/>
        <end position="202"/>
    </location>
</feature>
<feature type="transmembrane region" description="Helical" evidence="6">
    <location>
        <begin position="208"/>
        <end position="228"/>
    </location>
</feature>
<proteinExistence type="inferred from homology"/>
<feature type="transmembrane region" description="Helical" evidence="6">
    <location>
        <begin position="134"/>
        <end position="155"/>
    </location>
</feature>
<dbReference type="InterPro" id="IPR005016">
    <property type="entry name" value="TDE1/TMS"/>
</dbReference>
<name>A0AAN7UAV7_9MYCE</name>
<feature type="transmembrane region" description="Helical" evidence="6">
    <location>
        <begin position="240"/>
        <end position="259"/>
    </location>
</feature>
<evidence type="ECO:0000256" key="3">
    <source>
        <dbReference type="ARBA" id="ARBA00022692"/>
    </source>
</evidence>
<dbReference type="Proteomes" id="UP001344447">
    <property type="component" value="Unassembled WGS sequence"/>
</dbReference>
<feature type="transmembrane region" description="Helical" evidence="6">
    <location>
        <begin position="24"/>
        <end position="45"/>
    </location>
</feature>
<feature type="transmembrane region" description="Helical" evidence="6">
    <location>
        <begin position="339"/>
        <end position="359"/>
    </location>
</feature>
<evidence type="ECO:0000256" key="5">
    <source>
        <dbReference type="ARBA" id="ARBA00023136"/>
    </source>
</evidence>
<evidence type="ECO:0000313" key="8">
    <source>
        <dbReference type="Proteomes" id="UP001344447"/>
    </source>
</evidence>
<protein>
    <recommendedName>
        <fullName evidence="9">Serine incorporator</fullName>
    </recommendedName>
</protein>
<dbReference type="AlphaFoldDB" id="A0AAN7UAV7"/>
<dbReference type="PANTHER" id="PTHR10383">
    <property type="entry name" value="SERINE INCORPORATOR"/>
    <property type="match status" value="1"/>
</dbReference>
<dbReference type="EMBL" id="JAVFKY010000001">
    <property type="protein sequence ID" value="KAK5584200.1"/>
    <property type="molecule type" value="Genomic_DNA"/>
</dbReference>
<dbReference type="Pfam" id="PF03348">
    <property type="entry name" value="Serinc"/>
    <property type="match status" value="1"/>
</dbReference>
<accession>A0AAN7UAV7</accession>
<feature type="transmembrane region" description="Helical" evidence="6">
    <location>
        <begin position="279"/>
        <end position="296"/>
    </location>
</feature>
<gene>
    <name evidence="7" type="ORF">RB653_005808</name>
</gene>
<comment type="similarity">
    <text evidence="2">Belongs to the TDE1 family.</text>
</comment>
<evidence type="ECO:0008006" key="9">
    <source>
        <dbReference type="Google" id="ProtNLM"/>
    </source>
</evidence>
<dbReference type="GO" id="GO:0016020">
    <property type="term" value="C:membrane"/>
    <property type="evidence" value="ECO:0007669"/>
    <property type="project" value="UniProtKB-SubCell"/>
</dbReference>
<comment type="subcellular location">
    <subcellularLocation>
        <location evidence="1">Membrane</location>
        <topology evidence="1">Multi-pass membrane protein</topology>
    </subcellularLocation>
</comment>
<comment type="caution">
    <text evidence="7">The sequence shown here is derived from an EMBL/GenBank/DDBJ whole genome shotgun (WGS) entry which is preliminary data.</text>
</comment>
<organism evidence="7 8">
    <name type="scientific">Dictyostelium firmibasis</name>
    <dbReference type="NCBI Taxonomy" id="79012"/>
    <lineage>
        <taxon>Eukaryota</taxon>
        <taxon>Amoebozoa</taxon>
        <taxon>Evosea</taxon>
        <taxon>Eumycetozoa</taxon>
        <taxon>Dictyostelia</taxon>
        <taxon>Dictyosteliales</taxon>
        <taxon>Dictyosteliaceae</taxon>
        <taxon>Dictyostelium</taxon>
    </lineage>
</organism>
<evidence type="ECO:0000313" key="7">
    <source>
        <dbReference type="EMBL" id="KAK5584200.1"/>
    </source>
</evidence>
<feature type="transmembrane region" description="Helical" evidence="6">
    <location>
        <begin position="392"/>
        <end position="411"/>
    </location>
</feature>
<keyword evidence="4 6" id="KW-1133">Transmembrane helix</keyword>